<feature type="domain" description="Tyrosine specific protein phosphatases" evidence="2">
    <location>
        <begin position="121"/>
        <end position="157"/>
    </location>
</feature>
<evidence type="ECO:0000313" key="3">
    <source>
        <dbReference type="EMBL" id="SFR34052.1"/>
    </source>
</evidence>
<keyword evidence="4" id="KW-1185">Reference proteome</keyword>
<evidence type="ECO:0000259" key="2">
    <source>
        <dbReference type="PROSITE" id="PS50056"/>
    </source>
</evidence>
<dbReference type="SUPFAM" id="SSF52799">
    <property type="entry name" value="(Phosphotyrosine protein) phosphatases II"/>
    <property type="match status" value="1"/>
</dbReference>
<dbReference type="InterPro" id="IPR057023">
    <property type="entry name" value="PTP-SAK"/>
</dbReference>
<organism evidence="3 4">
    <name type="scientific">Yoonia tamlensis</name>
    <dbReference type="NCBI Taxonomy" id="390270"/>
    <lineage>
        <taxon>Bacteria</taxon>
        <taxon>Pseudomonadati</taxon>
        <taxon>Pseudomonadota</taxon>
        <taxon>Alphaproteobacteria</taxon>
        <taxon>Rhodobacterales</taxon>
        <taxon>Paracoccaceae</taxon>
        <taxon>Yoonia</taxon>
    </lineage>
</organism>
<dbReference type="RefSeq" id="WP_090196239.1">
    <property type="nucleotide sequence ID" value="NZ_FOYP01000001.1"/>
</dbReference>
<reference evidence="4" key="1">
    <citation type="submission" date="2016-10" db="EMBL/GenBank/DDBJ databases">
        <authorList>
            <person name="Varghese N."/>
            <person name="Submissions S."/>
        </authorList>
    </citation>
    <scope>NUCLEOTIDE SEQUENCE [LARGE SCALE GENOMIC DNA]</scope>
    <source>
        <strain evidence="4">DSM 26879</strain>
    </source>
</reference>
<dbReference type="Gene3D" id="3.90.190.10">
    <property type="entry name" value="Protein tyrosine phosphatase superfamily"/>
    <property type="match status" value="1"/>
</dbReference>
<dbReference type="STRING" id="390270.SAMN04488005_0592"/>
<name>A0A1I6FVR7_9RHOB</name>
<dbReference type="Proteomes" id="UP000199478">
    <property type="component" value="Unassembled WGS sequence"/>
</dbReference>
<dbReference type="PROSITE" id="PS50056">
    <property type="entry name" value="TYR_PHOSPHATASE_2"/>
    <property type="match status" value="1"/>
</dbReference>
<keyword evidence="1" id="KW-0378">Hydrolase</keyword>
<dbReference type="Pfam" id="PF22784">
    <property type="entry name" value="PTP-SAK"/>
    <property type="match status" value="1"/>
</dbReference>
<evidence type="ECO:0000256" key="1">
    <source>
        <dbReference type="ARBA" id="ARBA00022801"/>
    </source>
</evidence>
<dbReference type="InterPro" id="IPR016130">
    <property type="entry name" value="Tyr_Pase_AS"/>
</dbReference>
<gene>
    <name evidence="3" type="ORF">SAMN04488005_0592</name>
</gene>
<dbReference type="GO" id="GO:0016791">
    <property type="term" value="F:phosphatase activity"/>
    <property type="evidence" value="ECO:0007669"/>
    <property type="project" value="UniProtKB-ARBA"/>
</dbReference>
<proteinExistence type="predicted"/>
<dbReference type="InterPro" id="IPR029021">
    <property type="entry name" value="Prot-tyrosine_phosphatase-like"/>
</dbReference>
<dbReference type="OrthoDB" id="9814896at2"/>
<dbReference type="AlphaFoldDB" id="A0A1I6FVR7"/>
<dbReference type="EMBL" id="FOYP01000001">
    <property type="protein sequence ID" value="SFR34052.1"/>
    <property type="molecule type" value="Genomic_DNA"/>
</dbReference>
<protein>
    <submittedName>
        <fullName evidence="3">Dual specificity phosphatase, catalytic domain</fullName>
    </submittedName>
</protein>
<sequence>MIRRIHRYLVGKEQALRSSFGHDITDPAERKRSQFHFNWLDHGVLRLRWHNFEEFAPGAYRSNHPNHKRFTAYAALGVKSVLNLRGVAKQPHYLFEVESCEKLGLTLVNSQMAARRAPSVKELTKLIHSFETIEKPFLMHCKSGADRTGLAAAIYLMLYAGKPLEEARGQLSFRFLHIRKTATGILDHFLDVYAARNARAPIAIDDWIKSEYDPEALTKSFAEKQASLRFWQGWR</sequence>
<dbReference type="InterPro" id="IPR000387">
    <property type="entry name" value="Tyr_Pase_dom"/>
</dbReference>
<accession>A0A1I6FVR7</accession>
<evidence type="ECO:0000313" key="4">
    <source>
        <dbReference type="Proteomes" id="UP000199478"/>
    </source>
</evidence>
<dbReference type="PROSITE" id="PS00383">
    <property type="entry name" value="TYR_PHOSPHATASE_1"/>
    <property type="match status" value="1"/>
</dbReference>